<dbReference type="Proteomes" id="UP001216189">
    <property type="component" value="Unassembled WGS sequence"/>
</dbReference>
<protein>
    <submittedName>
        <fullName evidence="2">Phosphate ABC transporter substrate-binding protein</fullName>
    </submittedName>
</protein>
<evidence type="ECO:0000313" key="2">
    <source>
        <dbReference type="EMBL" id="MDE1514818.1"/>
    </source>
</evidence>
<sequence>MKKTILGLLVMGLSCAAQAGVVVIGHPQGIDAISADAVKQLYLGKDQQLANGSAAQLFELSEGSAERVEFHGKTTGRNDAQLQSNWSRLVFTGKAVAPVIVADSAAMISAVKSQPNAIGYIDEAAVTAEVKVLLKL</sequence>
<dbReference type="Gene3D" id="3.40.190.10">
    <property type="entry name" value="Periplasmic binding protein-like II"/>
    <property type="match status" value="1"/>
</dbReference>
<keyword evidence="1" id="KW-0732">Signal</keyword>
<dbReference type="EMBL" id="JARBFT010000005">
    <property type="protein sequence ID" value="MDE1514818.1"/>
    <property type="molecule type" value="Genomic_DNA"/>
</dbReference>
<dbReference type="SUPFAM" id="SSF53850">
    <property type="entry name" value="Periplasmic binding protein-like II"/>
    <property type="match status" value="1"/>
</dbReference>
<accession>A0ABT5V034</accession>
<reference evidence="2 3" key="1">
    <citation type="submission" date="2023-02" db="EMBL/GenBank/DDBJ databases">
        <title>Vibrio intestini sp. nov., a close relative of Vibrio cholerae isolated from the intestine of Healthy Culter dabryi.</title>
        <authorList>
            <person name="Wu N."/>
        </authorList>
    </citation>
    <scope>NUCLEOTIDE SEQUENCE [LARGE SCALE GENOMIC DNA]</scope>
    <source>
        <strain evidence="2 3">DSL-7</strain>
    </source>
</reference>
<organism evidence="2 3">
    <name type="scientific">Vibrio chanodichtyis</name>
    <dbReference type="NCBI Taxonomy" id="3027932"/>
    <lineage>
        <taxon>Bacteria</taxon>
        <taxon>Pseudomonadati</taxon>
        <taxon>Pseudomonadota</taxon>
        <taxon>Gammaproteobacteria</taxon>
        <taxon>Vibrionales</taxon>
        <taxon>Vibrionaceae</taxon>
        <taxon>Vibrio</taxon>
    </lineage>
</organism>
<feature type="signal peptide" evidence="1">
    <location>
        <begin position="1"/>
        <end position="19"/>
    </location>
</feature>
<dbReference type="PROSITE" id="PS51257">
    <property type="entry name" value="PROKAR_LIPOPROTEIN"/>
    <property type="match status" value="1"/>
</dbReference>
<proteinExistence type="predicted"/>
<evidence type="ECO:0000313" key="3">
    <source>
        <dbReference type="Proteomes" id="UP001216189"/>
    </source>
</evidence>
<comment type="caution">
    <text evidence="2">The sequence shown here is derived from an EMBL/GenBank/DDBJ whole genome shotgun (WGS) entry which is preliminary data.</text>
</comment>
<gene>
    <name evidence="2" type="ORF">PUN32_07330</name>
</gene>
<evidence type="ECO:0000256" key="1">
    <source>
        <dbReference type="SAM" id="SignalP"/>
    </source>
</evidence>
<name>A0ABT5V034_9VIBR</name>
<keyword evidence="3" id="KW-1185">Reference proteome</keyword>
<feature type="chain" id="PRO_5045489525" evidence="1">
    <location>
        <begin position="20"/>
        <end position="136"/>
    </location>
</feature>
<dbReference type="RefSeq" id="WP_274722460.1">
    <property type="nucleotide sequence ID" value="NZ_JARBFT010000005.1"/>
</dbReference>